<name>A0AC34FAN5_9BILA</name>
<protein>
    <submittedName>
        <fullName evidence="2">Uncharacterized protein</fullName>
    </submittedName>
</protein>
<dbReference type="WBParaSite" id="ES5_v2.g14198.t1">
    <property type="protein sequence ID" value="ES5_v2.g14198.t1"/>
    <property type="gene ID" value="ES5_v2.g14198"/>
</dbReference>
<proteinExistence type="predicted"/>
<evidence type="ECO:0000313" key="1">
    <source>
        <dbReference type="Proteomes" id="UP000887579"/>
    </source>
</evidence>
<evidence type="ECO:0000313" key="2">
    <source>
        <dbReference type="WBParaSite" id="ES5_v2.g14198.t1"/>
    </source>
</evidence>
<accession>A0AC34FAN5</accession>
<organism evidence="1 2">
    <name type="scientific">Panagrolaimus sp. ES5</name>
    <dbReference type="NCBI Taxonomy" id="591445"/>
    <lineage>
        <taxon>Eukaryota</taxon>
        <taxon>Metazoa</taxon>
        <taxon>Ecdysozoa</taxon>
        <taxon>Nematoda</taxon>
        <taxon>Chromadorea</taxon>
        <taxon>Rhabditida</taxon>
        <taxon>Tylenchina</taxon>
        <taxon>Panagrolaimomorpha</taxon>
        <taxon>Panagrolaimoidea</taxon>
        <taxon>Panagrolaimidae</taxon>
        <taxon>Panagrolaimus</taxon>
    </lineage>
</organism>
<sequence length="683" mass="78702">MIQRRCLWEFIAEENIGIVLEILDINLLNVAKLYVVTNNSRGYVSSPSVNYFSDNYIAISYEGKEEAFEAKLSIYKLPKKETKENCIFDNEAMTWKSNLSINYGDNIHCLKTFNILPHHELHINTDFILNETGNSLMFYSDSRKLFPVKFKRIGDFVFLPNFNDTVRNLTFEYKSAENVINKEFEAKFKDISCECGPKVYIIPCEEIKTFSIMKNNINEYCANINCTFEIKLNETCPNRYIDLNIVFANARNDYFSVKCGNDWLINANQNNESSQKDYKLLILPHSTTIINFKSTFDKTQEWLHIANLTFKTVSYDEPKHLPDKIIAEESLEAYKEQIQKHSVLTIKLSDDLLAENAVLELLLDSKKLKNIKCLSFYENRNLTSFKRIYTERILMEIGTSFTVYKHNGCKDVEPIFVIRVKTPGGNECLFKNVTVVNQGNKPLSMVAGPKNKCKFYIFNCAMSAVIKNIYTNSKTEDVVVYAEANKRKELMRFNESMSKFYNQMTFNARSYVLEIPANTSIFIEPTEDDPSFTKSTFSYYETPKYGALNAERPDLTTTYNLASYLEANFSVDDFNISSNGYLQIEYNGTVKSITSTNDYFIVNGKNDKIVKIIFSDHEFGYRGAIIYITVYYTNATSEDITTTIVPTTTIPKQEFSVITSKVSSYNPNLTLFFVTIVYWIALS</sequence>
<dbReference type="Proteomes" id="UP000887579">
    <property type="component" value="Unplaced"/>
</dbReference>
<reference evidence="2" key="1">
    <citation type="submission" date="2022-11" db="UniProtKB">
        <authorList>
            <consortium name="WormBaseParasite"/>
        </authorList>
    </citation>
    <scope>IDENTIFICATION</scope>
</reference>